<reference evidence="1" key="1">
    <citation type="submission" date="2021-04" db="EMBL/GenBank/DDBJ databases">
        <title>Genome sequence of Woronichinia naegeliana from Washington state freshwater lake bloom.</title>
        <authorList>
            <person name="Dreher T.W."/>
        </authorList>
    </citation>
    <scope>NUCLEOTIDE SEQUENCE</scope>
    <source>
        <strain evidence="1">WA131</strain>
    </source>
</reference>
<dbReference type="SUPFAM" id="SSF53474">
    <property type="entry name" value="alpha/beta-Hydrolases"/>
    <property type="match status" value="1"/>
</dbReference>
<proteinExistence type="predicted"/>
<dbReference type="AlphaFoldDB" id="A0A977PXW7"/>
<dbReference type="EMBL" id="CP073041">
    <property type="protein sequence ID" value="UXE63264.1"/>
    <property type="molecule type" value="Genomic_DNA"/>
</dbReference>
<dbReference type="GO" id="GO:0016787">
    <property type="term" value="F:hydrolase activity"/>
    <property type="evidence" value="ECO:0007669"/>
    <property type="project" value="UniProtKB-KW"/>
</dbReference>
<protein>
    <submittedName>
        <fullName evidence="1">Alpha/beta hydrolase</fullName>
    </submittedName>
</protein>
<name>A0A977PXW7_9CYAN</name>
<sequence>MMDIALPYYCGHDKDLPSLSFNYSENTYNAVTKSLGNFNLARAVELLPRATLLIYAERDYIKPSDTIELHRYALKIENLKDAGHFAFAEQPDSFNSLVVSFLLDIVSGIA</sequence>
<dbReference type="InterPro" id="IPR029058">
    <property type="entry name" value="AB_hydrolase_fold"/>
</dbReference>
<keyword evidence="1" id="KW-0378">Hydrolase</keyword>
<dbReference type="KEGG" id="wna:KA717_11755"/>
<organism evidence="1">
    <name type="scientific">Woronichinia naegeliana WA131</name>
    <dbReference type="NCBI Taxonomy" id="2824559"/>
    <lineage>
        <taxon>Bacteria</taxon>
        <taxon>Bacillati</taxon>
        <taxon>Cyanobacteriota</taxon>
        <taxon>Cyanophyceae</taxon>
        <taxon>Synechococcales</taxon>
        <taxon>Coelosphaeriaceae</taxon>
        <taxon>Woronichinia</taxon>
    </lineage>
</organism>
<accession>A0A977PXW7</accession>
<dbReference type="Gene3D" id="3.40.50.1820">
    <property type="entry name" value="alpha/beta hydrolase"/>
    <property type="match status" value="1"/>
</dbReference>
<gene>
    <name evidence="1" type="ORF">KA717_11755</name>
</gene>
<dbReference type="Proteomes" id="UP001065613">
    <property type="component" value="Chromosome"/>
</dbReference>
<evidence type="ECO:0000313" key="1">
    <source>
        <dbReference type="EMBL" id="UXE63264.1"/>
    </source>
</evidence>